<comment type="subcellular location">
    <subcellularLocation>
        <location evidence="3">Cytoplasm</location>
    </subcellularLocation>
    <subcellularLocation>
        <location evidence="2">Nucleus</location>
    </subcellularLocation>
</comment>
<gene>
    <name evidence="14" type="ORF">MEDL_66531</name>
</gene>
<comment type="similarity">
    <text evidence="4">Belongs to the HARBI1 family.</text>
</comment>
<evidence type="ECO:0000256" key="10">
    <source>
        <dbReference type="ARBA" id="ARBA00023242"/>
    </source>
</evidence>
<proteinExistence type="inferred from homology"/>
<evidence type="ECO:0000313" key="14">
    <source>
        <dbReference type="EMBL" id="CAG2255148.1"/>
    </source>
</evidence>
<evidence type="ECO:0000256" key="5">
    <source>
        <dbReference type="ARBA" id="ARBA00015519"/>
    </source>
</evidence>
<evidence type="ECO:0000256" key="9">
    <source>
        <dbReference type="ARBA" id="ARBA00022801"/>
    </source>
</evidence>
<evidence type="ECO:0000256" key="3">
    <source>
        <dbReference type="ARBA" id="ARBA00004496"/>
    </source>
</evidence>
<dbReference type="InterPro" id="IPR026103">
    <property type="entry name" value="HARBI1_animal"/>
</dbReference>
<reference evidence="14" key="1">
    <citation type="submission" date="2021-03" db="EMBL/GenBank/DDBJ databases">
        <authorList>
            <person name="Bekaert M."/>
        </authorList>
    </citation>
    <scope>NUCLEOTIDE SEQUENCE</scope>
</reference>
<comment type="caution">
    <text evidence="14">The sequence shown here is derived from an EMBL/GenBank/DDBJ whole genome shotgun (WGS) entry which is preliminary data.</text>
</comment>
<dbReference type="GO" id="GO:0004518">
    <property type="term" value="F:nuclease activity"/>
    <property type="evidence" value="ECO:0007669"/>
    <property type="project" value="UniProtKB-KW"/>
</dbReference>
<evidence type="ECO:0000313" key="15">
    <source>
        <dbReference type="Proteomes" id="UP000683360"/>
    </source>
</evidence>
<dbReference type="PANTHER" id="PTHR22930">
    <property type="match status" value="1"/>
</dbReference>
<name>A0A8S3VK18_MYTED</name>
<evidence type="ECO:0000256" key="12">
    <source>
        <dbReference type="ARBA" id="ARBA00045850"/>
    </source>
</evidence>
<comment type="function">
    <text evidence="12">Transposase-derived protein that may have nuclease activity. Does not have transposase activity.</text>
</comment>
<keyword evidence="9 14" id="KW-0378">Hydrolase</keyword>
<dbReference type="GO" id="GO:0046872">
    <property type="term" value="F:metal ion binding"/>
    <property type="evidence" value="ECO:0007669"/>
    <property type="project" value="UniProtKB-KW"/>
</dbReference>
<keyword evidence="10" id="KW-0539">Nucleus</keyword>
<evidence type="ECO:0000256" key="1">
    <source>
        <dbReference type="ARBA" id="ARBA00001968"/>
    </source>
</evidence>
<evidence type="ECO:0000256" key="2">
    <source>
        <dbReference type="ARBA" id="ARBA00004123"/>
    </source>
</evidence>
<accession>A0A8S3VK18</accession>
<evidence type="ECO:0000256" key="8">
    <source>
        <dbReference type="ARBA" id="ARBA00022723"/>
    </source>
</evidence>
<evidence type="ECO:0000256" key="11">
    <source>
        <dbReference type="ARBA" id="ARBA00030126"/>
    </source>
</evidence>
<dbReference type="InterPro" id="IPR027806">
    <property type="entry name" value="HARBI1_dom"/>
</dbReference>
<dbReference type="GO" id="GO:0005737">
    <property type="term" value="C:cytoplasm"/>
    <property type="evidence" value="ECO:0007669"/>
    <property type="project" value="UniProtKB-SubCell"/>
</dbReference>
<dbReference type="PRINTS" id="PR02086">
    <property type="entry name" value="PUTNUCHARBI1"/>
</dbReference>
<dbReference type="PANTHER" id="PTHR22930:SF267">
    <property type="entry name" value="NUCLEASE HARBI1-RELATED"/>
    <property type="match status" value="1"/>
</dbReference>
<keyword evidence="15" id="KW-1185">Reference proteome</keyword>
<comment type="cofactor">
    <cofactor evidence="1">
        <name>a divalent metal cation</name>
        <dbReference type="ChEBI" id="CHEBI:60240"/>
    </cofactor>
</comment>
<keyword evidence="6" id="KW-0963">Cytoplasm</keyword>
<dbReference type="EMBL" id="CAJPWZ010003259">
    <property type="protein sequence ID" value="CAG2255148.1"/>
    <property type="molecule type" value="Genomic_DNA"/>
</dbReference>
<organism evidence="14 15">
    <name type="scientific">Mytilus edulis</name>
    <name type="common">Blue mussel</name>
    <dbReference type="NCBI Taxonomy" id="6550"/>
    <lineage>
        <taxon>Eukaryota</taxon>
        <taxon>Metazoa</taxon>
        <taxon>Spiralia</taxon>
        <taxon>Lophotrochozoa</taxon>
        <taxon>Mollusca</taxon>
        <taxon>Bivalvia</taxon>
        <taxon>Autobranchia</taxon>
        <taxon>Pteriomorphia</taxon>
        <taxon>Mytilida</taxon>
        <taxon>Mytiloidea</taxon>
        <taxon>Mytilidae</taxon>
        <taxon>Mytilinae</taxon>
        <taxon>Mytilus</taxon>
    </lineage>
</organism>
<evidence type="ECO:0000256" key="6">
    <source>
        <dbReference type="ARBA" id="ARBA00022490"/>
    </source>
</evidence>
<feature type="domain" description="DDE Tnp4" evidence="13">
    <location>
        <begin position="146"/>
        <end position="214"/>
    </location>
</feature>
<dbReference type="Pfam" id="PF13359">
    <property type="entry name" value="DDE_Tnp_4"/>
    <property type="match status" value="1"/>
</dbReference>
<protein>
    <recommendedName>
        <fullName evidence="5">Putative nuclease HARBI1</fullName>
    </recommendedName>
    <alternativeName>
        <fullName evidence="11">Harbinger transposase-derived nuclease</fullName>
    </alternativeName>
</protein>
<dbReference type="OrthoDB" id="6146606at2759"/>
<keyword evidence="8" id="KW-0479">Metal-binding</keyword>
<evidence type="ECO:0000259" key="13">
    <source>
        <dbReference type="Pfam" id="PF13359"/>
    </source>
</evidence>
<dbReference type="InterPro" id="IPR045249">
    <property type="entry name" value="HARBI1-like"/>
</dbReference>
<dbReference type="AlphaFoldDB" id="A0A8S3VK18"/>
<keyword evidence="7" id="KW-0540">Nuclease</keyword>
<dbReference type="Proteomes" id="UP000683360">
    <property type="component" value="Unassembled WGS sequence"/>
</dbReference>
<dbReference type="GO" id="GO:0005634">
    <property type="term" value="C:nucleus"/>
    <property type="evidence" value="ECO:0007669"/>
    <property type="project" value="UniProtKB-SubCell"/>
</dbReference>
<dbReference type="GO" id="GO:0016787">
    <property type="term" value="F:hydrolase activity"/>
    <property type="evidence" value="ECO:0007669"/>
    <property type="project" value="UniProtKB-KW"/>
</dbReference>
<evidence type="ECO:0000256" key="7">
    <source>
        <dbReference type="ARBA" id="ARBA00022722"/>
    </source>
</evidence>
<sequence length="393" mass="45628">MAAALILRENDRFFRRERVFLDRSNPLDRPDDFLLRAYRFPRHKIIELCNELRPDLEKVTLRSHSIPVELQVLSALRFYASGSFQNVIGDVFGLSQPSISRCISDVTDALVRRINQYINFPDEAERRTNKSDFYKIAHFPNVVSVIDGTHIPIKAPNDNEYQYVNRKNFHSINVQCICDANFKIINAVFRWPGSTHDSYIWNNSQICRQFEEGDIANGWLLGKHDIRTAKGSYPADSVSQANWIVQYLNMHSTVSNEVSEGKVLMKFKNSFFICGKVVCEKNWREIYGISEYRFRKYRQKCMSGQTHVIHGNSNTFKLQPNSSECLGWSYVSSIGEHLPNENRIELPAGMTKRDVFETMEKELGASVPEKSKYRLWNKFCTNVKTTKVYLYIT</sequence>
<evidence type="ECO:0000256" key="4">
    <source>
        <dbReference type="ARBA" id="ARBA00006958"/>
    </source>
</evidence>